<dbReference type="Proteomes" id="UP001642540">
    <property type="component" value="Unassembled WGS sequence"/>
</dbReference>
<feature type="compositionally biased region" description="Polar residues" evidence="1">
    <location>
        <begin position="286"/>
        <end position="303"/>
    </location>
</feature>
<protein>
    <submittedName>
        <fullName evidence="3">Uncharacterized protein</fullName>
    </submittedName>
</protein>
<sequence>MGRIPLSGLTLVVFVTLSTYLEHVNGVPFPIQPGPGPGPGVLPGHIPPHLATHPALSSTINGKESQLLQYGYNSQNRRGPSPSPLVLQNNQERNLQFANQVSQQRNGRPFLPSSAQAYGQGQGHGHQHGAENPEARALELINKYKGGGDQGQSSYNNPGPLTHQHSHGSFPQQGQSSYPSHSHSGYSPQGLPGSAGNDNESEDIRRLKSLLNVQGRPGAQGTPAPGYGSGGSQQVNPNIGLVSQRGVINPGQYPPQQHSHDHAHHDHAHGHPPQQQYPSPSPYPVTAQSQNSLGQLQFGQTPRSYPGYPGSAGPTSSPGQGVHVPYGSGNQYSSNPHDHSHHHHGQDARTLIQNHASPSENYQPLVYIDPVRQPSSINQNIQPGQSVFVLPASDYKSDDFQRLLNRPAEILIDVVPVEGREKGSDISVHNFSLLLTPSTYARCAQATHSKGYGGKCKLILKAGKAKGPFGGSPQPVTVSYK</sequence>
<keyword evidence="4" id="KW-1185">Reference proteome</keyword>
<feature type="region of interest" description="Disordered" evidence="1">
    <location>
        <begin position="144"/>
        <end position="200"/>
    </location>
</feature>
<gene>
    <name evidence="3" type="ORF">ODALV1_LOCUS12677</name>
</gene>
<dbReference type="EMBL" id="CAXLJM020000038">
    <property type="protein sequence ID" value="CAL8107460.1"/>
    <property type="molecule type" value="Genomic_DNA"/>
</dbReference>
<comment type="caution">
    <text evidence="3">The sequence shown here is derived from an EMBL/GenBank/DDBJ whole genome shotgun (WGS) entry which is preliminary data.</text>
</comment>
<proteinExistence type="predicted"/>
<name>A0ABP1QM45_9HEXA</name>
<feature type="region of interest" description="Disordered" evidence="1">
    <location>
        <begin position="214"/>
        <end position="348"/>
    </location>
</feature>
<accession>A0ABP1QM45</accession>
<reference evidence="3 4" key="1">
    <citation type="submission" date="2024-08" db="EMBL/GenBank/DDBJ databases">
        <authorList>
            <person name="Cucini C."/>
            <person name="Frati F."/>
        </authorList>
    </citation>
    <scope>NUCLEOTIDE SEQUENCE [LARGE SCALE GENOMIC DNA]</scope>
</reference>
<feature type="region of interest" description="Disordered" evidence="1">
    <location>
        <begin position="101"/>
        <end position="131"/>
    </location>
</feature>
<feature type="compositionally biased region" description="Low complexity" evidence="1">
    <location>
        <begin position="171"/>
        <end position="190"/>
    </location>
</feature>
<evidence type="ECO:0000313" key="4">
    <source>
        <dbReference type="Proteomes" id="UP001642540"/>
    </source>
</evidence>
<keyword evidence="2" id="KW-0732">Signal</keyword>
<organism evidence="3 4">
    <name type="scientific">Orchesella dallaii</name>
    <dbReference type="NCBI Taxonomy" id="48710"/>
    <lineage>
        <taxon>Eukaryota</taxon>
        <taxon>Metazoa</taxon>
        <taxon>Ecdysozoa</taxon>
        <taxon>Arthropoda</taxon>
        <taxon>Hexapoda</taxon>
        <taxon>Collembola</taxon>
        <taxon>Entomobryomorpha</taxon>
        <taxon>Entomobryoidea</taxon>
        <taxon>Orchesellidae</taxon>
        <taxon>Orchesellinae</taxon>
        <taxon>Orchesella</taxon>
    </lineage>
</organism>
<evidence type="ECO:0000313" key="3">
    <source>
        <dbReference type="EMBL" id="CAL8107460.1"/>
    </source>
</evidence>
<feature type="chain" id="PRO_5045199013" evidence="2">
    <location>
        <begin position="27"/>
        <end position="481"/>
    </location>
</feature>
<feature type="signal peptide" evidence="2">
    <location>
        <begin position="1"/>
        <end position="26"/>
    </location>
</feature>
<evidence type="ECO:0000256" key="1">
    <source>
        <dbReference type="SAM" id="MobiDB-lite"/>
    </source>
</evidence>
<evidence type="ECO:0000256" key="2">
    <source>
        <dbReference type="SAM" id="SignalP"/>
    </source>
</evidence>